<feature type="domain" description="Response regulatory" evidence="8">
    <location>
        <begin position="7"/>
        <end position="121"/>
    </location>
</feature>
<feature type="modified residue" description="4-aspartylphosphate" evidence="6">
    <location>
        <position position="56"/>
    </location>
</feature>
<dbReference type="KEGG" id="dal:Dalk_5071"/>
<dbReference type="Pfam" id="PF25601">
    <property type="entry name" value="AAA_lid_14"/>
    <property type="match status" value="1"/>
</dbReference>
<dbReference type="GO" id="GO:0005524">
    <property type="term" value="F:ATP binding"/>
    <property type="evidence" value="ECO:0007669"/>
    <property type="project" value="UniProtKB-KW"/>
</dbReference>
<dbReference type="PRINTS" id="PR01590">
    <property type="entry name" value="HTHFIS"/>
</dbReference>
<dbReference type="SMART" id="SM00382">
    <property type="entry name" value="AAA"/>
    <property type="match status" value="1"/>
</dbReference>
<keyword evidence="1" id="KW-0547">Nucleotide-binding</keyword>
<dbReference type="Pfam" id="PF00158">
    <property type="entry name" value="Sigma54_activat"/>
    <property type="match status" value="1"/>
</dbReference>
<evidence type="ECO:0000313" key="10">
    <source>
        <dbReference type="Proteomes" id="UP000000739"/>
    </source>
</evidence>
<evidence type="ECO:0000259" key="7">
    <source>
        <dbReference type="PROSITE" id="PS50045"/>
    </source>
</evidence>
<dbReference type="HOGENOM" id="CLU_000445_0_6_7"/>
<keyword evidence="3" id="KW-0805">Transcription regulation</keyword>
<dbReference type="InterPro" id="IPR011006">
    <property type="entry name" value="CheY-like_superfamily"/>
</dbReference>
<dbReference type="PROSITE" id="PS50110">
    <property type="entry name" value="RESPONSE_REGULATORY"/>
    <property type="match status" value="1"/>
</dbReference>
<keyword evidence="4" id="KW-0238">DNA-binding</keyword>
<dbReference type="PANTHER" id="PTHR32071:SF113">
    <property type="entry name" value="ALGINATE BIOSYNTHESIS TRANSCRIPTIONAL REGULATORY PROTEIN ALGB"/>
    <property type="match status" value="1"/>
</dbReference>
<sequence length="477" mass="53410">MPEPKAKILVIDDEEAICRNCEKILTRSNYEIKWALNGYKAMEMMYKEAFDLVITDLKMNSMGGLEVLSRVKDEWPQTQVVVITGYASVSSAVEVMKTGAFDYLPKPFTPDELRGAVRQALAPEELFNNAKPDVKKISRKITTHQLVGDSPQMQGVIRMLAKAAPTDTNVLIYGESGTGKEVIARAIHANSRRKGEVFFAVDCGALAENLLQSELFGHTKGAFTGAVKDKKGIFELADGGTVFLDEVSSISMSIQSNLLRFLETREVLPVGGAAPVKVDVRLVFATNQDLKEMVSQGKLREDFYYRIMVYPIFTPPLRERRADILPIAYHFLDLFSHSMSKDIRSFSPDAAEILLDHSWPGNVRQLRNAIERAVILCEGRTITARELEHLQDKPGEEHHQAAYTITHDYQVPANAEELKEAKKIIRQLAVEQVERDFLTQALENADGNITRAAEQAGMQRSNFSNLMKKHGVRAVKK</sequence>
<dbReference type="GO" id="GO:0043565">
    <property type="term" value="F:sequence-specific DNA binding"/>
    <property type="evidence" value="ECO:0007669"/>
    <property type="project" value="InterPro"/>
</dbReference>
<dbReference type="eggNOG" id="COG2204">
    <property type="taxonomic scope" value="Bacteria"/>
</dbReference>
<dbReference type="AlphaFoldDB" id="B8FDW1"/>
<dbReference type="InterPro" id="IPR009057">
    <property type="entry name" value="Homeodomain-like_sf"/>
</dbReference>
<dbReference type="InterPro" id="IPR002078">
    <property type="entry name" value="Sigma_54_int"/>
</dbReference>
<dbReference type="InterPro" id="IPR058031">
    <property type="entry name" value="AAA_lid_NorR"/>
</dbReference>
<evidence type="ECO:0000256" key="1">
    <source>
        <dbReference type="ARBA" id="ARBA00022741"/>
    </source>
</evidence>
<dbReference type="CDD" id="cd00009">
    <property type="entry name" value="AAA"/>
    <property type="match status" value="1"/>
</dbReference>
<dbReference type="Pfam" id="PF02954">
    <property type="entry name" value="HTH_8"/>
    <property type="match status" value="1"/>
</dbReference>
<dbReference type="Proteomes" id="UP000000739">
    <property type="component" value="Chromosome"/>
</dbReference>
<dbReference type="Gene3D" id="1.10.8.60">
    <property type="match status" value="1"/>
</dbReference>
<dbReference type="InterPro" id="IPR025944">
    <property type="entry name" value="Sigma_54_int_dom_CS"/>
</dbReference>
<dbReference type="Gene3D" id="3.40.50.2300">
    <property type="match status" value="1"/>
</dbReference>
<name>B8FDW1_DESAL</name>
<dbReference type="EMBL" id="CP001322">
    <property type="protein sequence ID" value="ACL06742.1"/>
    <property type="molecule type" value="Genomic_DNA"/>
</dbReference>
<dbReference type="Gene3D" id="1.10.10.60">
    <property type="entry name" value="Homeodomain-like"/>
    <property type="match status" value="1"/>
</dbReference>
<evidence type="ECO:0000256" key="4">
    <source>
        <dbReference type="ARBA" id="ARBA00023125"/>
    </source>
</evidence>
<dbReference type="InterPro" id="IPR002197">
    <property type="entry name" value="HTH_Fis"/>
</dbReference>
<dbReference type="PROSITE" id="PS00688">
    <property type="entry name" value="SIGMA54_INTERACT_3"/>
    <property type="match status" value="1"/>
</dbReference>
<evidence type="ECO:0000256" key="5">
    <source>
        <dbReference type="ARBA" id="ARBA00023163"/>
    </source>
</evidence>
<dbReference type="Pfam" id="PF00072">
    <property type="entry name" value="Response_reg"/>
    <property type="match status" value="1"/>
</dbReference>
<dbReference type="InterPro" id="IPR027417">
    <property type="entry name" value="P-loop_NTPase"/>
</dbReference>
<dbReference type="InterPro" id="IPR003593">
    <property type="entry name" value="AAA+_ATPase"/>
</dbReference>
<keyword evidence="5" id="KW-0804">Transcription</keyword>
<keyword evidence="2" id="KW-0067">ATP-binding</keyword>
<dbReference type="InterPro" id="IPR025662">
    <property type="entry name" value="Sigma_54_int_dom_ATP-bd_1"/>
</dbReference>
<accession>B8FDW1</accession>
<dbReference type="PROSITE" id="PS00676">
    <property type="entry name" value="SIGMA54_INTERACT_2"/>
    <property type="match status" value="1"/>
</dbReference>
<dbReference type="FunFam" id="3.40.50.300:FF:000006">
    <property type="entry name" value="DNA-binding transcriptional regulator NtrC"/>
    <property type="match status" value="1"/>
</dbReference>
<dbReference type="Gene3D" id="3.40.50.300">
    <property type="entry name" value="P-loop containing nucleotide triphosphate hydrolases"/>
    <property type="match status" value="1"/>
</dbReference>
<evidence type="ECO:0000256" key="3">
    <source>
        <dbReference type="ARBA" id="ARBA00023015"/>
    </source>
</evidence>
<organism evidence="9 10">
    <name type="scientific">Desulfatibacillum aliphaticivorans</name>
    <dbReference type="NCBI Taxonomy" id="218208"/>
    <lineage>
        <taxon>Bacteria</taxon>
        <taxon>Pseudomonadati</taxon>
        <taxon>Thermodesulfobacteriota</taxon>
        <taxon>Desulfobacteria</taxon>
        <taxon>Desulfobacterales</taxon>
        <taxon>Desulfatibacillaceae</taxon>
        <taxon>Desulfatibacillum</taxon>
    </lineage>
</organism>
<dbReference type="GO" id="GO:0000160">
    <property type="term" value="P:phosphorelay signal transduction system"/>
    <property type="evidence" value="ECO:0007669"/>
    <property type="project" value="InterPro"/>
</dbReference>
<protein>
    <submittedName>
        <fullName evidence="9">Two-component, sigma54 specific, transcriptional regulator, Fis family</fullName>
    </submittedName>
</protein>
<feature type="domain" description="Sigma-54 factor interaction" evidence="7">
    <location>
        <begin position="146"/>
        <end position="375"/>
    </location>
</feature>
<dbReference type="SUPFAM" id="SSF52540">
    <property type="entry name" value="P-loop containing nucleoside triphosphate hydrolases"/>
    <property type="match status" value="1"/>
</dbReference>
<evidence type="ECO:0000256" key="6">
    <source>
        <dbReference type="PROSITE-ProRule" id="PRU00169"/>
    </source>
</evidence>
<evidence type="ECO:0000259" key="8">
    <source>
        <dbReference type="PROSITE" id="PS50110"/>
    </source>
</evidence>
<evidence type="ECO:0000313" key="9">
    <source>
        <dbReference type="EMBL" id="ACL06742.1"/>
    </source>
</evidence>
<dbReference type="PROSITE" id="PS00675">
    <property type="entry name" value="SIGMA54_INTERACT_1"/>
    <property type="match status" value="1"/>
</dbReference>
<dbReference type="SMART" id="SM00448">
    <property type="entry name" value="REC"/>
    <property type="match status" value="1"/>
</dbReference>
<dbReference type="RefSeq" id="WP_015949779.1">
    <property type="nucleotide sequence ID" value="NC_011768.1"/>
</dbReference>
<dbReference type="GO" id="GO:0006355">
    <property type="term" value="P:regulation of DNA-templated transcription"/>
    <property type="evidence" value="ECO:0007669"/>
    <property type="project" value="InterPro"/>
</dbReference>
<keyword evidence="6" id="KW-0597">Phosphoprotein</keyword>
<reference evidence="9 10" key="1">
    <citation type="journal article" date="2012" name="Environ. Microbiol.">
        <title>The genome sequence of Desulfatibacillum alkenivorans AK-01: a blueprint for anaerobic alkane oxidation.</title>
        <authorList>
            <person name="Callaghan A.V."/>
            <person name="Morris B.E."/>
            <person name="Pereira I.A."/>
            <person name="McInerney M.J."/>
            <person name="Austin R.N."/>
            <person name="Groves J.T."/>
            <person name="Kukor J.J."/>
            <person name="Suflita J.M."/>
            <person name="Young L.Y."/>
            <person name="Zylstra G.J."/>
            <person name="Wawrik B."/>
        </authorList>
    </citation>
    <scope>NUCLEOTIDE SEQUENCE [LARGE SCALE GENOMIC DNA]</scope>
    <source>
        <strain evidence="9 10">AK-01</strain>
    </source>
</reference>
<dbReference type="PROSITE" id="PS50045">
    <property type="entry name" value="SIGMA54_INTERACT_4"/>
    <property type="match status" value="1"/>
</dbReference>
<dbReference type="InterPro" id="IPR001789">
    <property type="entry name" value="Sig_transdc_resp-reg_receiver"/>
</dbReference>
<dbReference type="SUPFAM" id="SSF52172">
    <property type="entry name" value="CheY-like"/>
    <property type="match status" value="1"/>
</dbReference>
<dbReference type="PANTHER" id="PTHR32071">
    <property type="entry name" value="TRANSCRIPTIONAL REGULATORY PROTEIN"/>
    <property type="match status" value="1"/>
</dbReference>
<gene>
    <name evidence="9" type="ordered locus">Dalk_5071</name>
</gene>
<dbReference type="SUPFAM" id="SSF46689">
    <property type="entry name" value="Homeodomain-like"/>
    <property type="match status" value="1"/>
</dbReference>
<dbReference type="InterPro" id="IPR025943">
    <property type="entry name" value="Sigma_54_int_dom_ATP-bd_2"/>
</dbReference>
<keyword evidence="10" id="KW-1185">Reference proteome</keyword>
<proteinExistence type="predicted"/>
<evidence type="ECO:0000256" key="2">
    <source>
        <dbReference type="ARBA" id="ARBA00022840"/>
    </source>
</evidence>